<organism evidence="1 2">
    <name type="scientific">Gossypium davidsonii</name>
    <name type="common">Davidson's cotton</name>
    <name type="synonym">Gossypium klotzschianum subsp. davidsonii</name>
    <dbReference type="NCBI Taxonomy" id="34287"/>
    <lineage>
        <taxon>Eukaryota</taxon>
        <taxon>Viridiplantae</taxon>
        <taxon>Streptophyta</taxon>
        <taxon>Embryophyta</taxon>
        <taxon>Tracheophyta</taxon>
        <taxon>Spermatophyta</taxon>
        <taxon>Magnoliopsida</taxon>
        <taxon>eudicotyledons</taxon>
        <taxon>Gunneridae</taxon>
        <taxon>Pentapetalae</taxon>
        <taxon>rosids</taxon>
        <taxon>malvids</taxon>
        <taxon>Malvales</taxon>
        <taxon>Malvaceae</taxon>
        <taxon>Malvoideae</taxon>
        <taxon>Gossypium</taxon>
    </lineage>
</organism>
<sequence length="46" mass="5269">MKKETPLKQIASEATKISKNKEIVLQKQNSLKNILKETSLQDVFPK</sequence>
<dbReference type="AlphaFoldDB" id="A0A7J8T2H2"/>
<evidence type="ECO:0000313" key="2">
    <source>
        <dbReference type="Proteomes" id="UP000593561"/>
    </source>
</evidence>
<proteinExistence type="predicted"/>
<name>A0A7J8T2H2_GOSDV</name>
<gene>
    <name evidence="1" type="ORF">Godav_001149</name>
</gene>
<reference evidence="1 2" key="1">
    <citation type="journal article" date="2019" name="Genome Biol. Evol.">
        <title>Insights into the evolution of the New World diploid cottons (Gossypium, subgenus Houzingenia) based on genome sequencing.</title>
        <authorList>
            <person name="Grover C.E."/>
            <person name="Arick M.A. 2nd"/>
            <person name="Thrash A."/>
            <person name="Conover J.L."/>
            <person name="Sanders W.S."/>
            <person name="Peterson D.G."/>
            <person name="Frelichowski J.E."/>
            <person name="Scheffler J.A."/>
            <person name="Scheffler B.E."/>
            <person name="Wendel J.F."/>
        </authorList>
    </citation>
    <scope>NUCLEOTIDE SEQUENCE [LARGE SCALE GENOMIC DNA]</scope>
    <source>
        <strain evidence="1">27</strain>
        <tissue evidence="1">Leaf</tissue>
    </source>
</reference>
<dbReference type="EMBL" id="JABFAC010000013">
    <property type="protein sequence ID" value="MBA0632403.1"/>
    <property type="molecule type" value="Genomic_DNA"/>
</dbReference>
<dbReference type="Proteomes" id="UP000593561">
    <property type="component" value="Unassembled WGS sequence"/>
</dbReference>
<comment type="caution">
    <text evidence="1">The sequence shown here is derived from an EMBL/GenBank/DDBJ whole genome shotgun (WGS) entry which is preliminary data.</text>
</comment>
<evidence type="ECO:0000313" key="1">
    <source>
        <dbReference type="EMBL" id="MBA0632403.1"/>
    </source>
</evidence>
<protein>
    <submittedName>
        <fullName evidence="1">Uncharacterized protein</fullName>
    </submittedName>
</protein>
<accession>A0A7J8T2H2</accession>
<keyword evidence="2" id="KW-1185">Reference proteome</keyword>